<keyword evidence="4" id="KW-1185">Reference proteome</keyword>
<dbReference type="CDD" id="cd07043">
    <property type="entry name" value="STAS_anti-anti-sigma_factors"/>
    <property type="match status" value="1"/>
</dbReference>
<evidence type="ECO:0000259" key="2">
    <source>
        <dbReference type="PROSITE" id="PS50801"/>
    </source>
</evidence>
<dbReference type="PANTHER" id="PTHR33495:SF13">
    <property type="entry name" value="ANTI-SIGMA-F FACTOR ANTAGONIST RSFB"/>
    <property type="match status" value="1"/>
</dbReference>
<dbReference type="InterPro" id="IPR036513">
    <property type="entry name" value="STAS_dom_sf"/>
</dbReference>
<dbReference type="Gene3D" id="3.30.750.24">
    <property type="entry name" value="STAS domain"/>
    <property type="match status" value="1"/>
</dbReference>
<dbReference type="AlphaFoldDB" id="A0A1Q8CGH2"/>
<accession>A0A1Q8CGH2</accession>
<name>A0A1Q8CGH2_9PSEU</name>
<feature type="domain" description="STAS" evidence="2">
    <location>
        <begin position="38"/>
        <end position="135"/>
    </location>
</feature>
<dbReference type="GO" id="GO:0043856">
    <property type="term" value="F:anti-sigma factor antagonist activity"/>
    <property type="evidence" value="ECO:0007669"/>
    <property type="project" value="TreeGrafter"/>
</dbReference>
<dbReference type="PROSITE" id="PS50801">
    <property type="entry name" value="STAS"/>
    <property type="match status" value="1"/>
</dbReference>
<dbReference type="Pfam" id="PF01740">
    <property type="entry name" value="STAS"/>
    <property type="match status" value="1"/>
</dbReference>
<evidence type="ECO:0000313" key="4">
    <source>
        <dbReference type="Proteomes" id="UP000185596"/>
    </source>
</evidence>
<dbReference type="SUPFAM" id="SSF52091">
    <property type="entry name" value="SpoIIaa-like"/>
    <property type="match status" value="1"/>
</dbReference>
<proteinExistence type="predicted"/>
<dbReference type="STRING" id="1912961.BU204_27395"/>
<evidence type="ECO:0000313" key="3">
    <source>
        <dbReference type="EMBL" id="OLF13444.1"/>
    </source>
</evidence>
<feature type="region of interest" description="Disordered" evidence="1">
    <location>
        <begin position="1"/>
        <end position="23"/>
    </location>
</feature>
<comment type="caution">
    <text evidence="3">The sequence shown here is derived from an EMBL/GenBank/DDBJ whole genome shotgun (WGS) entry which is preliminary data.</text>
</comment>
<dbReference type="InterPro" id="IPR002645">
    <property type="entry name" value="STAS_dom"/>
</dbReference>
<sequence length="143" mass="15293">MWTGGEVNTPRPRGPSGQQSLPAPFFDIDVTRQPDMPVVAHVIGPIDLLTAPALRLFVDDNVTDDHGMVLDLSEVDFLAASGLTVLTDTEARAVREHLTWAVVANTRPVLRPLDLLGLRGQLPTFSSVGHAMAAVSGTVTSCR</sequence>
<dbReference type="Proteomes" id="UP000185596">
    <property type="component" value="Unassembled WGS sequence"/>
</dbReference>
<protein>
    <recommendedName>
        <fullName evidence="2">STAS domain-containing protein</fullName>
    </recommendedName>
</protein>
<dbReference type="PANTHER" id="PTHR33495">
    <property type="entry name" value="ANTI-SIGMA FACTOR ANTAGONIST TM_1081-RELATED-RELATED"/>
    <property type="match status" value="1"/>
</dbReference>
<gene>
    <name evidence="3" type="ORF">BU204_27395</name>
</gene>
<evidence type="ECO:0000256" key="1">
    <source>
        <dbReference type="SAM" id="MobiDB-lite"/>
    </source>
</evidence>
<reference evidence="3 4" key="1">
    <citation type="submission" date="2016-12" db="EMBL/GenBank/DDBJ databases">
        <title>The draft genome sequence of Actinophytocola sp. 11-183.</title>
        <authorList>
            <person name="Wang W."/>
            <person name="Yuan L."/>
        </authorList>
    </citation>
    <scope>NUCLEOTIDE SEQUENCE [LARGE SCALE GENOMIC DNA]</scope>
    <source>
        <strain evidence="3 4">11-183</strain>
    </source>
</reference>
<organism evidence="3 4">
    <name type="scientific">Actinophytocola xanthii</name>
    <dbReference type="NCBI Taxonomy" id="1912961"/>
    <lineage>
        <taxon>Bacteria</taxon>
        <taxon>Bacillati</taxon>
        <taxon>Actinomycetota</taxon>
        <taxon>Actinomycetes</taxon>
        <taxon>Pseudonocardiales</taxon>
        <taxon>Pseudonocardiaceae</taxon>
    </lineage>
</organism>
<dbReference type="EMBL" id="MSIE01000056">
    <property type="protein sequence ID" value="OLF13444.1"/>
    <property type="molecule type" value="Genomic_DNA"/>
</dbReference>